<feature type="transmembrane region" description="Helical" evidence="6">
    <location>
        <begin position="41"/>
        <end position="63"/>
    </location>
</feature>
<keyword evidence="5 6" id="KW-0472">Membrane</keyword>
<dbReference type="STRING" id="665126.ABB55_09340"/>
<dbReference type="EMBL" id="LJYW01000001">
    <property type="protein sequence ID" value="KPL52407.1"/>
    <property type="molecule type" value="Genomic_DNA"/>
</dbReference>
<dbReference type="GO" id="GO:0005886">
    <property type="term" value="C:plasma membrane"/>
    <property type="evidence" value="ECO:0007669"/>
    <property type="project" value="UniProtKB-SubCell"/>
</dbReference>
<gene>
    <name evidence="7" type="ORF">ABB55_09340</name>
</gene>
<keyword evidence="2" id="KW-1003">Cell membrane</keyword>
<protein>
    <submittedName>
        <fullName evidence="7">Lysine transporter LysE</fullName>
    </submittedName>
</protein>
<evidence type="ECO:0000256" key="6">
    <source>
        <dbReference type="SAM" id="Phobius"/>
    </source>
</evidence>
<dbReference type="PIRSF" id="PIRSF006324">
    <property type="entry name" value="LeuE"/>
    <property type="match status" value="1"/>
</dbReference>
<keyword evidence="8" id="KW-1185">Reference proteome</keyword>
<dbReference type="AlphaFoldDB" id="A0A0P6W061"/>
<evidence type="ECO:0000256" key="1">
    <source>
        <dbReference type="ARBA" id="ARBA00004651"/>
    </source>
</evidence>
<dbReference type="PANTHER" id="PTHR30086">
    <property type="entry name" value="ARGININE EXPORTER PROTEIN ARGO"/>
    <property type="match status" value="1"/>
</dbReference>
<evidence type="ECO:0000256" key="2">
    <source>
        <dbReference type="ARBA" id="ARBA00022475"/>
    </source>
</evidence>
<keyword evidence="3 6" id="KW-0812">Transmembrane</keyword>
<dbReference type="PANTHER" id="PTHR30086:SF20">
    <property type="entry name" value="ARGININE EXPORTER PROTEIN ARGO-RELATED"/>
    <property type="match status" value="1"/>
</dbReference>
<evidence type="ECO:0000256" key="3">
    <source>
        <dbReference type="ARBA" id="ARBA00022692"/>
    </source>
</evidence>
<organism evidence="7 8">
    <name type="scientific">Prosthecodimorpha hirschii</name>
    <dbReference type="NCBI Taxonomy" id="665126"/>
    <lineage>
        <taxon>Bacteria</taxon>
        <taxon>Pseudomonadati</taxon>
        <taxon>Pseudomonadota</taxon>
        <taxon>Alphaproteobacteria</taxon>
        <taxon>Hyphomicrobiales</taxon>
        <taxon>Ancalomicrobiaceae</taxon>
        <taxon>Prosthecodimorpha</taxon>
    </lineage>
</organism>
<evidence type="ECO:0000256" key="4">
    <source>
        <dbReference type="ARBA" id="ARBA00022989"/>
    </source>
</evidence>
<evidence type="ECO:0000256" key="5">
    <source>
        <dbReference type="ARBA" id="ARBA00023136"/>
    </source>
</evidence>
<comment type="caution">
    <text evidence="7">The sequence shown here is derived from an EMBL/GenBank/DDBJ whole genome shotgun (WGS) entry which is preliminary data.</text>
</comment>
<reference evidence="7 8" key="2">
    <citation type="submission" date="2015-10" db="EMBL/GenBank/DDBJ databases">
        <title>Draft Genome Sequence of Prosthecomicrobium hirschii ATCC 27832.</title>
        <authorList>
            <person name="Daniel J."/>
            <person name="Givan S.A."/>
            <person name="Brun Y.V."/>
            <person name="Brown P.J."/>
        </authorList>
    </citation>
    <scope>NUCLEOTIDE SEQUENCE [LARGE SCALE GENOMIC DNA]</scope>
    <source>
        <strain evidence="7 8">16</strain>
    </source>
</reference>
<evidence type="ECO:0000313" key="8">
    <source>
        <dbReference type="Proteomes" id="UP000048984"/>
    </source>
</evidence>
<accession>A0A0P6W061</accession>
<feature type="transmembrane region" description="Helical" evidence="6">
    <location>
        <begin position="112"/>
        <end position="133"/>
    </location>
</feature>
<feature type="transmembrane region" description="Helical" evidence="6">
    <location>
        <begin position="183"/>
        <end position="202"/>
    </location>
</feature>
<keyword evidence="4 6" id="KW-1133">Transmembrane helix</keyword>
<dbReference type="Proteomes" id="UP000048984">
    <property type="component" value="Unassembled WGS sequence"/>
</dbReference>
<dbReference type="InterPro" id="IPR001123">
    <property type="entry name" value="LeuE-type"/>
</dbReference>
<evidence type="ECO:0000313" key="7">
    <source>
        <dbReference type="EMBL" id="KPL52407.1"/>
    </source>
</evidence>
<dbReference type="GO" id="GO:0015171">
    <property type="term" value="F:amino acid transmembrane transporter activity"/>
    <property type="evidence" value="ECO:0007669"/>
    <property type="project" value="TreeGrafter"/>
</dbReference>
<name>A0A0P6W061_9HYPH</name>
<dbReference type="Pfam" id="PF01810">
    <property type="entry name" value="LysE"/>
    <property type="match status" value="1"/>
</dbReference>
<proteinExistence type="predicted"/>
<sequence length="205" mass="21723">MVTLELYLAFVAACVVLILIPGPNVALIVANALAYGWRYGLVTVAGTSSAMVLQLALTVAGMTALVTTMAGLFDVLRWVGAAYLVYLGIRAWRAPPADLAGTRAQPKSMRAIWARGFLVSMTNPKTLIFYGAFLPQFVAEGADPGRQLMVLAATFLVLAVVLDGVWAILADRFRSVLALKGRLTNRITGALLVCAGAGLALARRS</sequence>
<comment type="subcellular location">
    <subcellularLocation>
        <location evidence="1">Cell membrane</location>
        <topology evidence="1">Multi-pass membrane protein</topology>
    </subcellularLocation>
</comment>
<feature type="transmembrane region" description="Helical" evidence="6">
    <location>
        <begin position="6"/>
        <end position="29"/>
    </location>
</feature>
<reference evidence="7 8" key="1">
    <citation type="submission" date="2015-09" db="EMBL/GenBank/DDBJ databases">
        <authorList>
            <person name="Jackson K.R."/>
            <person name="Lunt B.L."/>
            <person name="Fisher J.N.B."/>
            <person name="Gardner A.V."/>
            <person name="Bailey M.E."/>
            <person name="Deus L.M."/>
            <person name="Earl A.S."/>
            <person name="Gibby P.D."/>
            <person name="Hartmann K.A."/>
            <person name="Liu J.E."/>
            <person name="Manci A.M."/>
            <person name="Nielsen D.A."/>
            <person name="Solomon M.B."/>
            <person name="Breakwell D.P."/>
            <person name="Burnett S.H."/>
            <person name="Grose J.H."/>
        </authorList>
    </citation>
    <scope>NUCLEOTIDE SEQUENCE [LARGE SCALE GENOMIC DNA]</scope>
    <source>
        <strain evidence="7 8">16</strain>
    </source>
</reference>
<feature type="transmembrane region" description="Helical" evidence="6">
    <location>
        <begin position="148"/>
        <end position="171"/>
    </location>
</feature>